<sequence length="86" mass="10282">RWKEVASHSPDCIFHLKPFRRPRKWKCNQIFLLRLLEEAGVLVKHGMENGPKEGTHIRFCIMNPEDTMEEILSRLSSFHTVYERLF</sequence>
<proteinExistence type="predicted"/>
<keyword evidence="1" id="KW-1185">Reference proteome</keyword>
<gene>
    <name evidence="2" type="primary">LOC117542434</name>
</gene>
<protein>
    <submittedName>
        <fullName evidence="2">Alanine aminotransferase 1-like</fullName>
    </submittedName>
</protein>
<dbReference type="GeneID" id="117542434"/>
<dbReference type="Proteomes" id="UP000515161">
    <property type="component" value="Unplaced"/>
</dbReference>
<name>A0A6P8TPA6_GYMAC</name>
<dbReference type="AlphaFoldDB" id="A0A6P8TPA6"/>
<dbReference type="Gene3D" id="3.90.1150.10">
    <property type="entry name" value="Aspartate Aminotransferase, domain 1"/>
    <property type="match status" value="1"/>
</dbReference>
<evidence type="ECO:0000313" key="2">
    <source>
        <dbReference type="RefSeq" id="XP_034066029.1"/>
    </source>
</evidence>
<dbReference type="InterPro" id="IPR015424">
    <property type="entry name" value="PyrdxlP-dep_Trfase"/>
</dbReference>
<dbReference type="InterPro" id="IPR015422">
    <property type="entry name" value="PyrdxlP-dep_Trfase_small"/>
</dbReference>
<dbReference type="KEGG" id="gacu:117542434"/>
<dbReference type="RefSeq" id="XP_034066029.1">
    <property type="nucleotide sequence ID" value="XM_034210138.1"/>
</dbReference>
<organism evidence="1 2">
    <name type="scientific">Gymnodraco acuticeps</name>
    <name type="common">Antarctic dragonfish</name>
    <dbReference type="NCBI Taxonomy" id="8218"/>
    <lineage>
        <taxon>Eukaryota</taxon>
        <taxon>Metazoa</taxon>
        <taxon>Chordata</taxon>
        <taxon>Craniata</taxon>
        <taxon>Vertebrata</taxon>
        <taxon>Euteleostomi</taxon>
        <taxon>Actinopterygii</taxon>
        <taxon>Neopterygii</taxon>
        <taxon>Teleostei</taxon>
        <taxon>Neoteleostei</taxon>
        <taxon>Acanthomorphata</taxon>
        <taxon>Eupercaria</taxon>
        <taxon>Perciformes</taxon>
        <taxon>Notothenioidei</taxon>
        <taxon>Bathydraconidae</taxon>
        <taxon>Gymnodraco</taxon>
    </lineage>
</organism>
<evidence type="ECO:0000313" key="1">
    <source>
        <dbReference type="Proteomes" id="UP000515161"/>
    </source>
</evidence>
<accession>A0A6P8TPA6</accession>
<feature type="non-terminal residue" evidence="2">
    <location>
        <position position="1"/>
    </location>
</feature>
<dbReference type="SUPFAM" id="SSF53383">
    <property type="entry name" value="PLP-dependent transferases"/>
    <property type="match status" value="1"/>
</dbReference>
<reference evidence="2" key="1">
    <citation type="submission" date="2025-08" db="UniProtKB">
        <authorList>
            <consortium name="RefSeq"/>
        </authorList>
    </citation>
    <scope>IDENTIFICATION</scope>
</reference>
<dbReference type="InParanoid" id="A0A6P8TPA6"/>